<feature type="region of interest" description="Disordered" evidence="1">
    <location>
        <begin position="1"/>
        <end position="40"/>
    </location>
</feature>
<keyword evidence="4" id="KW-1185">Reference proteome</keyword>
<feature type="compositionally biased region" description="Basic residues" evidence="1">
    <location>
        <begin position="25"/>
        <end position="34"/>
    </location>
</feature>
<dbReference type="Proteomes" id="UP000663852">
    <property type="component" value="Unassembled WGS sequence"/>
</dbReference>
<dbReference type="EMBL" id="CAJNOJ010000327">
    <property type="protein sequence ID" value="CAF1401324.1"/>
    <property type="molecule type" value="Genomic_DNA"/>
</dbReference>
<protein>
    <submittedName>
        <fullName evidence="2">Uncharacterized protein</fullName>
    </submittedName>
</protein>
<name>A0A815L9L5_ADIRI</name>
<reference evidence="2" key="1">
    <citation type="submission" date="2021-02" db="EMBL/GenBank/DDBJ databases">
        <authorList>
            <person name="Nowell W R."/>
        </authorList>
    </citation>
    <scope>NUCLEOTIDE SEQUENCE</scope>
</reference>
<evidence type="ECO:0000313" key="5">
    <source>
        <dbReference type="Proteomes" id="UP000663852"/>
    </source>
</evidence>
<gene>
    <name evidence="2" type="ORF">EDS130_LOCUS36025</name>
    <name evidence="3" type="ORF">XAT740_LOCUS57876</name>
</gene>
<proteinExistence type="predicted"/>
<organism evidence="2 5">
    <name type="scientific">Adineta ricciae</name>
    <name type="common">Rotifer</name>
    <dbReference type="NCBI Taxonomy" id="249248"/>
    <lineage>
        <taxon>Eukaryota</taxon>
        <taxon>Metazoa</taxon>
        <taxon>Spiralia</taxon>
        <taxon>Gnathifera</taxon>
        <taxon>Rotifera</taxon>
        <taxon>Eurotatoria</taxon>
        <taxon>Bdelloidea</taxon>
        <taxon>Adinetida</taxon>
        <taxon>Adinetidae</taxon>
        <taxon>Adineta</taxon>
    </lineage>
</organism>
<evidence type="ECO:0000256" key="1">
    <source>
        <dbReference type="SAM" id="MobiDB-lite"/>
    </source>
</evidence>
<evidence type="ECO:0000313" key="2">
    <source>
        <dbReference type="EMBL" id="CAF1401324.1"/>
    </source>
</evidence>
<comment type="caution">
    <text evidence="2">The sequence shown here is derived from an EMBL/GenBank/DDBJ whole genome shotgun (WGS) entry which is preliminary data.</text>
</comment>
<dbReference type="EMBL" id="CAJNOR010012239">
    <property type="protein sequence ID" value="CAF1666506.1"/>
    <property type="molecule type" value="Genomic_DNA"/>
</dbReference>
<dbReference type="AlphaFoldDB" id="A0A815L9L5"/>
<evidence type="ECO:0000313" key="3">
    <source>
        <dbReference type="EMBL" id="CAF1666506.1"/>
    </source>
</evidence>
<dbReference type="Proteomes" id="UP000663828">
    <property type="component" value="Unassembled WGS sequence"/>
</dbReference>
<sequence>MLKNSNRTHVYGVELESSSSNNSSGRHRREHSKRQALQDNQKVSGGTFRLFILHLSIVYPTSCGISQVCKKKFLTNVQNLMNAHTN</sequence>
<evidence type="ECO:0000313" key="4">
    <source>
        <dbReference type="Proteomes" id="UP000663828"/>
    </source>
</evidence>
<accession>A0A815L9L5</accession>